<feature type="compositionally biased region" description="Basic and acidic residues" evidence="1">
    <location>
        <begin position="242"/>
        <end position="282"/>
    </location>
</feature>
<evidence type="ECO:0000256" key="2">
    <source>
        <dbReference type="SAM" id="Phobius"/>
    </source>
</evidence>
<keyword evidence="2" id="KW-0472">Membrane</keyword>
<feature type="compositionally biased region" description="Low complexity" evidence="1">
    <location>
        <begin position="335"/>
        <end position="347"/>
    </location>
</feature>
<keyword evidence="2" id="KW-0812">Transmembrane</keyword>
<feature type="compositionally biased region" description="Gly residues" evidence="1">
    <location>
        <begin position="229"/>
        <end position="239"/>
    </location>
</feature>
<keyword evidence="2" id="KW-1133">Transmembrane helix</keyword>
<evidence type="ECO:0000313" key="3">
    <source>
        <dbReference type="EMBL" id="ADP84896.1"/>
    </source>
</evidence>
<dbReference type="eggNOG" id="ENOG5032Z7A">
    <property type="taxonomic scope" value="Bacteria"/>
</dbReference>
<dbReference type="KEGG" id="fri:FraEuI1c_6928"/>
<organism evidence="3 4">
    <name type="scientific">Pseudofrankia inefficax (strain DSM 45817 / CECT 9037 / DDB 130130 / EuI1c)</name>
    <name type="common">Frankia inefficax</name>
    <dbReference type="NCBI Taxonomy" id="298654"/>
    <lineage>
        <taxon>Bacteria</taxon>
        <taxon>Bacillati</taxon>
        <taxon>Actinomycetota</taxon>
        <taxon>Actinomycetes</taxon>
        <taxon>Frankiales</taxon>
        <taxon>Frankiaceae</taxon>
        <taxon>Pseudofrankia</taxon>
    </lineage>
</organism>
<feature type="region of interest" description="Disordered" evidence="1">
    <location>
        <begin position="220"/>
        <end position="362"/>
    </location>
</feature>
<keyword evidence="4" id="KW-1185">Reference proteome</keyword>
<dbReference type="EMBL" id="CP002299">
    <property type="protein sequence ID" value="ADP84896.1"/>
    <property type="molecule type" value="Genomic_DNA"/>
</dbReference>
<feature type="compositionally biased region" description="Basic and acidic residues" evidence="1">
    <location>
        <begin position="304"/>
        <end position="327"/>
    </location>
</feature>
<accession>E3IUT0</accession>
<evidence type="ECO:0000256" key="1">
    <source>
        <dbReference type="SAM" id="MobiDB-lite"/>
    </source>
</evidence>
<dbReference type="InParanoid" id="E3IUT0"/>
<dbReference type="STRING" id="298654.FraEuI1c_6928"/>
<feature type="transmembrane region" description="Helical" evidence="2">
    <location>
        <begin position="115"/>
        <end position="136"/>
    </location>
</feature>
<feature type="transmembrane region" description="Helical" evidence="2">
    <location>
        <begin position="182"/>
        <end position="202"/>
    </location>
</feature>
<dbReference type="Proteomes" id="UP000002484">
    <property type="component" value="Chromosome"/>
</dbReference>
<name>E3IUT0_PSEI1</name>
<reference evidence="3 4" key="1">
    <citation type="submission" date="2010-10" db="EMBL/GenBank/DDBJ databases">
        <title>Complete sequence of Frankia sp. EuI1c.</title>
        <authorList>
            <consortium name="US DOE Joint Genome Institute"/>
            <person name="Lucas S."/>
            <person name="Copeland A."/>
            <person name="Lapidus A."/>
            <person name="Cheng J.-F."/>
            <person name="Bruce D."/>
            <person name="Goodwin L."/>
            <person name="Pitluck S."/>
            <person name="Chertkov O."/>
            <person name="Detter J.C."/>
            <person name="Han C."/>
            <person name="Tapia R."/>
            <person name="Land M."/>
            <person name="Hauser L."/>
            <person name="Jeffries C."/>
            <person name="Kyrpides N."/>
            <person name="Ivanova N."/>
            <person name="Mikhailova N."/>
            <person name="Beauchemin N."/>
            <person name="Sen A."/>
            <person name="Sur S.A."/>
            <person name="Gtari M."/>
            <person name="Wall L."/>
            <person name="Tisa L."/>
            <person name="Woyke T."/>
        </authorList>
    </citation>
    <scope>NUCLEOTIDE SEQUENCE [LARGE SCALE GENOMIC DNA]</scope>
    <source>
        <strain evidence="4">DSM 45817 / CECT 9037 / EuI1c</strain>
    </source>
</reference>
<proteinExistence type="predicted"/>
<dbReference type="HOGENOM" id="CLU_060086_0_0_11"/>
<sequence length="387" mass="41844">MPIKTGSRVVPGRGGVDTTICARWVTRVGRIRLVHGVGGTDGGELMRRERPMTATGDTGYNLARGTWRIPRSRGAMAGLLLMVLGAWGALIPFIGPAFHFGFGGSQTWSWTAARFWLEVLPGIACFVGGLMLTFSANRGATMLGAWLAMAAGAWFIIGPTVAGPLHLGDLGIPMGGTARVTWTWLLFFYGLGAVILSVASIAHGRLSVRSLRDVEHATMHARSKQLARHGGGLFGGVGHGRGRGDREREPARHNSGRDDRMDRAERDSRDRDLQDRDSRDHAPYPTDTAHADRAGGPTALPVDSRSRRDVQASEQGVRDESAARRGETTTTVYPSETESVRSSTTETQRGRHEAGHEGFSEKIGHFENAIGRTLAKHGIGGNKQDRR</sequence>
<protein>
    <submittedName>
        <fullName evidence="3">Uncharacterized protein</fullName>
    </submittedName>
</protein>
<dbReference type="AlphaFoldDB" id="E3IUT0"/>
<feature type="compositionally biased region" description="Basic and acidic residues" evidence="1">
    <location>
        <begin position="348"/>
        <end position="362"/>
    </location>
</feature>
<feature type="transmembrane region" description="Helical" evidence="2">
    <location>
        <begin position="143"/>
        <end position="162"/>
    </location>
</feature>
<gene>
    <name evidence="3" type="ordered locus">FraEuI1c_6928</name>
</gene>
<feature type="transmembrane region" description="Helical" evidence="2">
    <location>
        <begin position="74"/>
        <end position="95"/>
    </location>
</feature>
<evidence type="ECO:0000313" key="4">
    <source>
        <dbReference type="Proteomes" id="UP000002484"/>
    </source>
</evidence>